<name>A0A5Q2RFL3_9ACTN</name>
<dbReference type="Gene3D" id="3.30.530.20">
    <property type="match status" value="1"/>
</dbReference>
<comment type="similarity">
    <text evidence="1">Belongs to the AHA1 family.</text>
</comment>
<gene>
    <name evidence="3" type="ORF">GH723_04555</name>
</gene>
<dbReference type="InterPro" id="IPR013538">
    <property type="entry name" value="ASHA1/2-like_C"/>
</dbReference>
<dbReference type="Proteomes" id="UP000334019">
    <property type="component" value="Chromosome"/>
</dbReference>
<feature type="domain" description="Activator of Hsp90 ATPase homologue 1/2-like C-terminal" evidence="2">
    <location>
        <begin position="33"/>
        <end position="160"/>
    </location>
</feature>
<protein>
    <recommendedName>
        <fullName evidence="2">Activator of Hsp90 ATPase homologue 1/2-like C-terminal domain-containing protein</fullName>
    </recommendedName>
</protein>
<organism evidence="3 4">
    <name type="scientific">Actinomarinicola tropica</name>
    <dbReference type="NCBI Taxonomy" id="2789776"/>
    <lineage>
        <taxon>Bacteria</taxon>
        <taxon>Bacillati</taxon>
        <taxon>Actinomycetota</taxon>
        <taxon>Acidimicrobiia</taxon>
        <taxon>Acidimicrobiales</taxon>
        <taxon>Iamiaceae</taxon>
        <taxon>Actinomarinicola</taxon>
    </lineage>
</organism>
<dbReference type="CDD" id="cd07814">
    <property type="entry name" value="SRPBCC_CalC_Aha1-like"/>
    <property type="match status" value="1"/>
</dbReference>
<evidence type="ECO:0000256" key="1">
    <source>
        <dbReference type="ARBA" id="ARBA00006817"/>
    </source>
</evidence>
<dbReference type="EMBL" id="CP045851">
    <property type="protein sequence ID" value="QGG94434.1"/>
    <property type="molecule type" value="Genomic_DNA"/>
</dbReference>
<sequence>MATLDPELTAHTPAGRADSFDASRGYVIQRTFDAPQALVWRALSEADLFARWFGADVPMEVHEWDLRDGGTWRGTMTYEGNEIHWVGEFVVVEPPDRLVIAISDEGEVRDTDDLMQMSLREVDGRTEVTVVQNGGGLTDEQYEMAKEGSQSFLEAIDKVLADLA</sequence>
<dbReference type="SUPFAM" id="SSF55961">
    <property type="entry name" value="Bet v1-like"/>
    <property type="match status" value="1"/>
</dbReference>
<evidence type="ECO:0000259" key="2">
    <source>
        <dbReference type="Pfam" id="PF08327"/>
    </source>
</evidence>
<dbReference type="KEGG" id="atq:GH723_04555"/>
<keyword evidence="4" id="KW-1185">Reference proteome</keyword>
<dbReference type="AlphaFoldDB" id="A0A5Q2RFL3"/>
<reference evidence="3 4" key="1">
    <citation type="submission" date="2019-11" db="EMBL/GenBank/DDBJ databases">
        <authorList>
            <person name="He Y."/>
        </authorList>
    </citation>
    <scope>NUCLEOTIDE SEQUENCE [LARGE SCALE GENOMIC DNA]</scope>
    <source>
        <strain evidence="3 4">SCSIO 58843</strain>
    </source>
</reference>
<evidence type="ECO:0000313" key="3">
    <source>
        <dbReference type="EMBL" id="QGG94434.1"/>
    </source>
</evidence>
<dbReference type="InterPro" id="IPR023393">
    <property type="entry name" value="START-like_dom_sf"/>
</dbReference>
<dbReference type="RefSeq" id="WP_153758540.1">
    <property type="nucleotide sequence ID" value="NZ_CP045851.1"/>
</dbReference>
<proteinExistence type="inferred from homology"/>
<dbReference type="Pfam" id="PF08327">
    <property type="entry name" value="AHSA1"/>
    <property type="match status" value="1"/>
</dbReference>
<accession>A0A5Q2RFL3</accession>
<evidence type="ECO:0000313" key="4">
    <source>
        <dbReference type="Proteomes" id="UP000334019"/>
    </source>
</evidence>